<dbReference type="Proteomes" id="UP000671910">
    <property type="component" value="Chromosome"/>
</dbReference>
<dbReference type="AlphaFoldDB" id="A0A9E6STT0"/>
<dbReference type="Proteomes" id="UP000636394">
    <property type="component" value="Unassembled WGS sequence"/>
</dbReference>
<proteinExistence type="predicted"/>
<evidence type="ECO:0000313" key="2">
    <source>
        <dbReference type="EMBL" id="QTU83766.1"/>
    </source>
</evidence>
<accession>A0A9E6STT0</accession>
<evidence type="ECO:0000313" key="3">
    <source>
        <dbReference type="Proteomes" id="UP000636394"/>
    </source>
</evidence>
<keyword evidence="3" id="KW-1185">Reference proteome</keyword>
<name>A0A9E6STT0_9ACTN</name>
<organism evidence="2 4">
    <name type="scientific">Xiamenia xianingshaonis</name>
    <dbReference type="NCBI Taxonomy" id="2682776"/>
    <lineage>
        <taxon>Bacteria</taxon>
        <taxon>Bacillati</taxon>
        <taxon>Actinomycetota</taxon>
        <taxon>Coriobacteriia</taxon>
        <taxon>Eggerthellales</taxon>
        <taxon>Eggerthellaceae</taxon>
        <taxon>Xiamenia</taxon>
    </lineage>
</organism>
<evidence type="ECO:0008006" key="5">
    <source>
        <dbReference type="Google" id="ProtNLM"/>
    </source>
</evidence>
<evidence type="ECO:0000313" key="1">
    <source>
        <dbReference type="EMBL" id="NHM14717.1"/>
    </source>
</evidence>
<dbReference type="KEGG" id="ebz:J7S26_05090"/>
<reference evidence="2" key="2">
    <citation type="submission" date="2021-04" db="EMBL/GenBank/DDBJ databases">
        <title>Novel species in family Eggerthellaceae.</title>
        <authorList>
            <person name="Zhang G."/>
        </authorList>
    </citation>
    <scope>NUCLEOTIDE SEQUENCE</scope>
    <source>
        <strain evidence="2">Zg-886</strain>
    </source>
</reference>
<protein>
    <recommendedName>
        <fullName evidence="5">DUF1292 domain-containing protein</fullName>
    </recommendedName>
</protein>
<dbReference type="EMBL" id="CP072829">
    <property type="protein sequence ID" value="QTU83766.1"/>
    <property type="molecule type" value="Genomic_DNA"/>
</dbReference>
<dbReference type="EMBL" id="WPCR01000010">
    <property type="protein sequence ID" value="NHM14717.1"/>
    <property type="molecule type" value="Genomic_DNA"/>
</dbReference>
<reference evidence="1 3" key="1">
    <citation type="submission" date="2019-11" db="EMBL/GenBank/DDBJ databases">
        <title>Eggerthellaceae novel genus isolated from the rectal contents of marmort.</title>
        <authorList>
            <person name="Zhang G."/>
        </authorList>
    </citation>
    <scope>NUCLEOTIDE SEQUENCE [LARGE SCALE GENOMIC DNA]</scope>
    <source>
        <strain evidence="3">zg-886</strain>
        <strain evidence="1">Zg-886</strain>
    </source>
</reference>
<sequence length="129" mass="14390">MSLDDELEATEEGFQAEADDDFEVLEIEFDENDIVRYVHDEDGNDIGFVLIEDGQEVEYLYVDEDEDDAADAGADDDEYDLGITREGVAQATDDMNAIYREGVQTVAELKGAFDDIKSALDFGSLFPKK</sequence>
<dbReference type="RefSeq" id="WP_166340100.1">
    <property type="nucleotide sequence ID" value="NZ_CP072829.1"/>
</dbReference>
<gene>
    <name evidence="1" type="ORF">GMI68_08090</name>
    <name evidence="2" type="ORF">J7S26_05090</name>
</gene>
<evidence type="ECO:0000313" key="4">
    <source>
        <dbReference type="Proteomes" id="UP000671910"/>
    </source>
</evidence>